<dbReference type="RefSeq" id="WP_354462430.1">
    <property type="nucleotide sequence ID" value="NZ_JBEWSZ010000002.1"/>
</dbReference>
<proteinExistence type="predicted"/>
<evidence type="ECO:0000313" key="2">
    <source>
        <dbReference type="EMBL" id="MET2830342.1"/>
    </source>
</evidence>
<feature type="region of interest" description="Disordered" evidence="1">
    <location>
        <begin position="69"/>
        <end position="90"/>
    </location>
</feature>
<dbReference type="InterPro" id="IPR028960">
    <property type="entry name" value="Imm27"/>
</dbReference>
<sequence>MTKLEPNEQLLTGSWIVQDGKVRGDPICVRIEWLLAHHLQKVTDSPQSGAWETLYLDPHDGRYWERTYPHGELHGGGPPQLKRLTPDEAK</sequence>
<evidence type="ECO:0000313" key="3">
    <source>
        <dbReference type="Proteomes" id="UP001548832"/>
    </source>
</evidence>
<dbReference type="Pfam" id="PF15590">
    <property type="entry name" value="Imm27"/>
    <property type="match status" value="1"/>
</dbReference>
<dbReference type="EMBL" id="JBEWSZ010000002">
    <property type="protein sequence ID" value="MET2830342.1"/>
    <property type="molecule type" value="Genomic_DNA"/>
</dbReference>
<keyword evidence="3" id="KW-1185">Reference proteome</keyword>
<reference evidence="2 3" key="1">
    <citation type="submission" date="2024-06" db="EMBL/GenBank/DDBJ databases">
        <authorList>
            <person name="Kim D.-U."/>
        </authorList>
    </citation>
    <scope>NUCLEOTIDE SEQUENCE [LARGE SCALE GENOMIC DNA]</scope>
    <source>
        <strain evidence="2 3">KACC15460</strain>
    </source>
</reference>
<gene>
    <name evidence="2" type="ORF">ABVQ20_25500</name>
</gene>
<accession>A0ABV2DK07</accession>
<protein>
    <submittedName>
        <fullName evidence="2">Imm27 family immunity protein</fullName>
    </submittedName>
</protein>
<evidence type="ECO:0000256" key="1">
    <source>
        <dbReference type="SAM" id="MobiDB-lite"/>
    </source>
</evidence>
<organism evidence="2 3">
    <name type="scientific">Mesorhizobium shangrilense</name>
    <dbReference type="NCBI Taxonomy" id="460060"/>
    <lineage>
        <taxon>Bacteria</taxon>
        <taxon>Pseudomonadati</taxon>
        <taxon>Pseudomonadota</taxon>
        <taxon>Alphaproteobacteria</taxon>
        <taxon>Hyphomicrobiales</taxon>
        <taxon>Phyllobacteriaceae</taxon>
        <taxon>Mesorhizobium</taxon>
    </lineage>
</organism>
<comment type="caution">
    <text evidence="2">The sequence shown here is derived from an EMBL/GenBank/DDBJ whole genome shotgun (WGS) entry which is preliminary data.</text>
</comment>
<name>A0ABV2DK07_9HYPH</name>
<dbReference type="Proteomes" id="UP001548832">
    <property type="component" value="Unassembled WGS sequence"/>
</dbReference>